<protein>
    <submittedName>
        <fullName evidence="2">Uncharacterized protein</fullName>
    </submittedName>
</protein>
<accession>A0A336JXK1</accession>
<proteinExistence type="predicted"/>
<dbReference type="EMBL" id="UFQQ01000008">
    <property type="protein sequence ID" value="SSW90761.1"/>
    <property type="molecule type" value="Genomic_DNA"/>
</dbReference>
<evidence type="ECO:0000313" key="4">
    <source>
        <dbReference type="Proteomes" id="UP000256343"/>
    </source>
</evidence>
<organism evidence="2 3">
    <name type="scientific">Rhodopseudomonas pentothenatexigens</name>
    <dbReference type="NCBI Taxonomy" id="999699"/>
    <lineage>
        <taxon>Bacteria</taxon>
        <taxon>Pseudomonadati</taxon>
        <taxon>Pseudomonadota</taxon>
        <taxon>Alphaproteobacteria</taxon>
        <taxon>Hyphomicrobiales</taxon>
        <taxon>Nitrobacteraceae</taxon>
        <taxon>Rhodopseudomonas</taxon>
    </lineage>
</organism>
<dbReference type="AlphaFoldDB" id="A0A336JXK1"/>
<sequence>MKPLWHYLPDVTTDLTAGKLHRLDDGSVVAYFPKKWEKLADASKLKALLPDGSVVEHFRYRVTEWDVVEIKSAEAV</sequence>
<dbReference type="RefSeq" id="WP_114357827.1">
    <property type="nucleotide sequence ID" value="NZ_QRDT01000008.1"/>
</dbReference>
<evidence type="ECO:0000313" key="3">
    <source>
        <dbReference type="Proteomes" id="UP000252631"/>
    </source>
</evidence>
<keyword evidence="4" id="KW-1185">Reference proteome</keyword>
<reference evidence="2 3" key="1">
    <citation type="submission" date="2017-08" db="EMBL/GenBank/DDBJ databases">
        <authorList>
            <person name="de Groot N.N."/>
        </authorList>
    </citation>
    <scope>NUCLEOTIDE SEQUENCE [LARGE SCALE GENOMIC DNA]</scope>
    <source>
        <strain evidence="2 3">JA575</strain>
    </source>
</reference>
<reference evidence="1 4" key="2">
    <citation type="submission" date="2018-07" db="EMBL/GenBank/DDBJ databases">
        <title>Genomic Encyclopedia of Archaeal and Bacterial Type Strains, Phase II (KMG-II): from individual species to whole genera.</title>
        <authorList>
            <person name="Goeker M."/>
        </authorList>
    </citation>
    <scope>NUCLEOTIDE SEQUENCE [LARGE SCALE GENOMIC DNA]</scope>
    <source>
        <strain evidence="1 4">JA575</strain>
    </source>
</reference>
<evidence type="ECO:0000313" key="2">
    <source>
        <dbReference type="EMBL" id="SSW90761.1"/>
    </source>
</evidence>
<name>A0A336JXK1_9BRAD</name>
<evidence type="ECO:0000313" key="1">
    <source>
        <dbReference type="EMBL" id="RED36201.1"/>
    </source>
</evidence>
<gene>
    <name evidence="1" type="ORF">BJ125_108136</name>
    <name evidence="2" type="ORF">SAMN05892882_108136</name>
</gene>
<dbReference type="Proteomes" id="UP000256343">
    <property type="component" value="Unassembled WGS sequence"/>
</dbReference>
<dbReference type="Proteomes" id="UP000252631">
    <property type="component" value="Unassembled WGS sequence"/>
</dbReference>
<dbReference type="EMBL" id="QRDT01000008">
    <property type="protein sequence ID" value="RED36201.1"/>
    <property type="molecule type" value="Genomic_DNA"/>
</dbReference>